<gene>
    <name evidence="1" type="ORF">G3W62_11205</name>
</gene>
<reference evidence="1" key="1">
    <citation type="submission" date="2019-11" db="EMBL/GenBank/DDBJ databases">
        <title>Genome-resolved metagenomics to study the prevalence of co-infection and intraspecific heterogeneity among plant pathogen metapopulations.</title>
        <authorList>
            <person name="Newberry E."/>
            <person name="Bhandari R."/>
            <person name="Kemble J."/>
            <person name="Sikora E."/>
            <person name="Potnis N."/>
        </authorList>
    </citation>
    <scope>NUCLEOTIDE SEQUENCE</scope>
    <source>
        <strain evidence="1">Xe_Pep_Tuscaloosa_18b</strain>
    </source>
</reference>
<comment type="caution">
    <text evidence="1">The sequence shown here is derived from an EMBL/GenBank/DDBJ whole genome shotgun (WGS) entry which is preliminary data.</text>
</comment>
<keyword evidence="1" id="KW-0238">DNA-binding</keyword>
<dbReference type="GO" id="GO:0003677">
    <property type="term" value="F:DNA binding"/>
    <property type="evidence" value="ECO:0007669"/>
    <property type="project" value="UniProtKB-KW"/>
</dbReference>
<feature type="non-terminal residue" evidence="1">
    <location>
        <position position="26"/>
    </location>
</feature>
<organism evidence="1">
    <name type="scientific">Xanthomonas euvesicatoria</name>
    <dbReference type="NCBI Taxonomy" id="456327"/>
    <lineage>
        <taxon>Bacteria</taxon>
        <taxon>Pseudomonadati</taxon>
        <taxon>Pseudomonadota</taxon>
        <taxon>Gammaproteobacteria</taxon>
        <taxon>Lysobacterales</taxon>
        <taxon>Lysobacteraceae</taxon>
        <taxon>Xanthomonas</taxon>
    </lineage>
</organism>
<sequence length="26" mass="2949">MRQTKETSGLVLVVEDNRNISEMIGE</sequence>
<accession>A0A6B3KKB9</accession>
<dbReference type="AlphaFoldDB" id="A0A6B3KKB9"/>
<dbReference type="EMBL" id="JAAGYV010000066">
    <property type="protein sequence ID" value="NEK73339.1"/>
    <property type="molecule type" value="Genomic_DNA"/>
</dbReference>
<proteinExistence type="predicted"/>
<name>A0A6B3KKB9_XANEU</name>
<protein>
    <submittedName>
        <fullName evidence="1">DNA-binding response regulator</fullName>
    </submittedName>
</protein>
<evidence type="ECO:0000313" key="1">
    <source>
        <dbReference type="EMBL" id="NEK73339.1"/>
    </source>
</evidence>